<dbReference type="EMBL" id="CP021780">
    <property type="protein sequence ID" value="ASA22074.1"/>
    <property type="molecule type" value="Genomic_DNA"/>
</dbReference>
<feature type="domain" description="Major tropism determinant N-terminal" evidence="1">
    <location>
        <begin position="5"/>
        <end position="39"/>
    </location>
</feature>
<proteinExistence type="predicted"/>
<evidence type="ECO:0000313" key="2">
    <source>
        <dbReference type="EMBL" id="ASA20952.1"/>
    </source>
</evidence>
<dbReference type="Gene3D" id="2.60.120.260">
    <property type="entry name" value="Galactose-binding domain-like"/>
    <property type="match status" value="1"/>
</dbReference>
<protein>
    <recommendedName>
        <fullName evidence="1">Major tropism determinant N-terminal domain-containing protein</fullName>
    </recommendedName>
</protein>
<evidence type="ECO:0000313" key="3">
    <source>
        <dbReference type="EMBL" id="ASA22074.1"/>
    </source>
</evidence>
<dbReference type="SUPFAM" id="SSF49785">
    <property type="entry name" value="Galactose-binding domain-like"/>
    <property type="match status" value="1"/>
</dbReference>
<dbReference type="Proteomes" id="UP000249890">
    <property type="component" value="Chromosome"/>
</dbReference>
<dbReference type="KEGG" id="pdh:B9T62_15595"/>
<evidence type="ECO:0000259" key="1">
    <source>
        <dbReference type="Pfam" id="PF18454"/>
    </source>
</evidence>
<gene>
    <name evidence="2" type="ORF">B9T62_09240</name>
    <name evidence="3" type="ORF">B9T62_15595</name>
</gene>
<dbReference type="EMBL" id="CP021780">
    <property type="protein sequence ID" value="ASA20952.1"/>
    <property type="molecule type" value="Genomic_DNA"/>
</dbReference>
<dbReference type="KEGG" id="pdh:B9T62_09240"/>
<organism evidence="2 4">
    <name type="scientific">Paenibacillus donghaensis</name>
    <dbReference type="NCBI Taxonomy" id="414771"/>
    <lineage>
        <taxon>Bacteria</taxon>
        <taxon>Bacillati</taxon>
        <taxon>Bacillota</taxon>
        <taxon>Bacilli</taxon>
        <taxon>Bacillales</taxon>
        <taxon>Paenibacillaceae</taxon>
        <taxon>Paenibacillus</taxon>
    </lineage>
</organism>
<keyword evidence="4" id="KW-1185">Reference proteome</keyword>
<evidence type="ECO:0000313" key="4">
    <source>
        <dbReference type="Proteomes" id="UP000249890"/>
    </source>
</evidence>
<dbReference type="AlphaFoldDB" id="A0A2Z2KJ54"/>
<dbReference type="OrthoDB" id="1937933at2"/>
<sequence>MANKIQVRRGTKAQLAALGGLSVAEPGYCTDSKDLYIGNVSGGDTLFLAAENVPYNKNQQALINGGVDIWQRGTSVLPGGDGSNAYGYGPDRWWSQIYAGSVTGNTSSWVRQDFAAGQTVVPGNPKHFARFNILTLSALQTQSLIRFHQAIEDVRNFAGQKVTFTIWMKANAARSVGVVAIQNFGSGGSAEVNTAANVPTVNLTTSWQKVTVSINVPSISGKTVGVGSYLAVSLIIYKAGNTIVSAPSGAVGSWATGYVDIAQAQVNVGEVALPFQARSLADELALCQRYYEKSYYLEDAPGTATENGSLYGVSEDGTVGGPHFGYTSFKTRKRVTPTVTAYGKGGGVGMVSDGTADRTISSGVACIGDEAGIRHNYTLNGSTTNRRFFHFAADAEL</sequence>
<accession>A0A2Z2KJ54</accession>
<dbReference type="Pfam" id="PF18454">
    <property type="entry name" value="Mtd_N"/>
    <property type="match status" value="1"/>
</dbReference>
<dbReference type="InterPro" id="IPR041352">
    <property type="entry name" value="Mtd_N"/>
</dbReference>
<dbReference type="InterPro" id="IPR008979">
    <property type="entry name" value="Galactose-bd-like_sf"/>
</dbReference>
<name>A0A2Z2KJ54_9BACL</name>
<reference evidence="2 4" key="1">
    <citation type="submission" date="2017-06" db="EMBL/GenBank/DDBJ databases">
        <title>Complete genome sequence of Paenibacillus donghaensis KCTC 13049T isolated from East Sea sediment, South Korea.</title>
        <authorList>
            <person name="Jung B.K."/>
            <person name="Hong S.-J."/>
            <person name="Shin J.-H."/>
        </authorList>
    </citation>
    <scope>NUCLEOTIDE SEQUENCE [LARGE SCALE GENOMIC DNA]</scope>
    <source>
        <strain evidence="2 4">KCTC 13049</strain>
    </source>
</reference>
<dbReference type="RefSeq" id="WP_087914967.1">
    <property type="nucleotide sequence ID" value="NZ_CP021780.1"/>
</dbReference>